<evidence type="ECO:0000313" key="1">
    <source>
        <dbReference type="EMBL" id="KAH9803551.1"/>
    </source>
</evidence>
<protein>
    <submittedName>
        <fullName evidence="1">SWIM-type domain-containing protein</fullName>
    </submittedName>
</protein>
<evidence type="ECO:0000313" key="2">
    <source>
        <dbReference type="Proteomes" id="UP000829398"/>
    </source>
</evidence>
<comment type="caution">
    <text evidence="1">The sequence shown here is derived from an EMBL/GenBank/DDBJ whole genome shotgun (WGS) entry which is preliminary data.</text>
</comment>
<reference evidence="2" key="1">
    <citation type="journal article" date="2023" name="Hortic. Res.">
        <title>A chromosome-level phased genome enabling allele-level studies in sweet orange: a case study on citrus Huanglongbing tolerance.</title>
        <authorList>
            <person name="Wu B."/>
            <person name="Yu Q."/>
            <person name="Deng Z."/>
            <person name="Duan Y."/>
            <person name="Luo F."/>
            <person name="Gmitter F. Jr."/>
        </authorList>
    </citation>
    <scope>NUCLEOTIDE SEQUENCE [LARGE SCALE GENOMIC DNA]</scope>
    <source>
        <strain evidence="2">cv. Valencia</strain>
    </source>
</reference>
<dbReference type="Proteomes" id="UP000829398">
    <property type="component" value="Chromosome 1"/>
</dbReference>
<proteinExistence type="predicted"/>
<keyword evidence="2" id="KW-1185">Reference proteome</keyword>
<name>A0ACB8NZI5_CITSI</name>
<organism evidence="1 2">
    <name type="scientific">Citrus sinensis</name>
    <name type="common">Sweet orange</name>
    <name type="synonym">Citrus aurantium var. sinensis</name>
    <dbReference type="NCBI Taxonomy" id="2711"/>
    <lineage>
        <taxon>Eukaryota</taxon>
        <taxon>Viridiplantae</taxon>
        <taxon>Streptophyta</taxon>
        <taxon>Embryophyta</taxon>
        <taxon>Tracheophyta</taxon>
        <taxon>Spermatophyta</taxon>
        <taxon>Magnoliopsida</taxon>
        <taxon>eudicotyledons</taxon>
        <taxon>Gunneridae</taxon>
        <taxon>Pentapetalae</taxon>
        <taxon>rosids</taxon>
        <taxon>malvids</taxon>
        <taxon>Sapindales</taxon>
        <taxon>Rutaceae</taxon>
        <taxon>Aurantioideae</taxon>
        <taxon>Citrus</taxon>
    </lineage>
</organism>
<dbReference type="EMBL" id="CM039170">
    <property type="protein sequence ID" value="KAH9803551.1"/>
    <property type="molecule type" value="Genomic_DNA"/>
</dbReference>
<accession>A0ACB8NZI5</accession>
<sequence>MEARDQTIDRHKKQKCTDQSSQSKANFTPVQDSVGSYMQQSALNLGTTKNTFEKITRHLREKIVRRELFGGKHGKEESCRSFENQPLKLGKCPATSSIAERPIKSNEKPTGKTIMLSHRDLMDTFGQNDVSDADEDDVINNLHTCINLIASAIDEGTGQWVREHNKGATQSYSDDEEDFIPDNNHSVTYLEGYCSDTDVTVLYIGTIPRCREIHHTTGFLFEDNVHHKMIMRQGQLFRDEFQFRRAVEVFSLREGFKLCIIENGPDLIHLECSLLRCDWKIVGAKISTGNSFIVKDISLTHACHIKRAFKCTSKWIAANYLHLWKQNPETASVEVKQQIIQTFGVVCPEWKIFKAEKRAQQLLGKDHVQGYTRLTQLKTEIERINSHNIVVLETKDEDSGCSKIFHRMFVCFHEPAFTFKMNCRNFIAVDGWVINSVHKSVMLVAAALDGNNDILPIALAEVEIEDFNSWYFFLNNLIRALRRENGEGLCIITDGDNGVLEAIEDCIPLAHCRQCCCSIYNQMLVQFPDPPVKDLFWAACRSTSEVQFTRYIKMIQSSSIECHQWLFQTQWKKWALHCMPVWVKCTNVTIMLTVYLRNSFAKFFNLSIADRFAAISSFIADTYERRRLSGWNWLRNKITPSVQQQIRNRVIQGQQIRILYSTGRQMKVEDTDSMTYEVDITSMTCTCRLWQLSGIPCSHACRCLEELGENIEDNVHQLFSMDQYRTTYASGMDKLPERSKWQLKLCDEILPPSALDNTSFIADDLYDQTLVPTQNDTKETHVEASGAKVSVDNKFVSSSIYVYLQYANISNSYLEHLHLS</sequence>
<gene>
    <name evidence="1" type="ORF">KPL71_001815</name>
</gene>